<feature type="domain" description="BD-FAE-like" evidence="2">
    <location>
        <begin position="142"/>
        <end position="277"/>
    </location>
</feature>
<evidence type="ECO:0000259" key="2">
    <source>
        <dbReference type="Pfam" id="PF20434"/>
    </source>
</evidence>
<dbReference type="PROSITE" id="PS51257">
    <property type="entry name" value="PROKAR_LIPOPROTEIN"/>
    <property type="match status" value="1"/>
</dbReference>
<dbReference type="AlphaFoldDB" id="A0A935C242"/>
<keyword evidence="4" id="KW-1185">Reference proteome</keyword>
<dbReference type="SUPFAM" id="SSF53474">
    <property type="entry name" value="alpha/beta-Hydrolases"/>
    <property type="match status" value="1"/>
</dbReference>
<reference evidence="3" key="1">
    <citation type="submission" date="2021-01" db="EMBL/GenBank/DDBJ databases">
        <title>Genome public.</title>
        <authorList>
            <person name="Liu C."/>
            <person name="Sun Q."/>
        </authorList>
    </citation>
    <scope>NUCLEOTIDE SEQUENCE</scope>
    <source>
        <strain evidence="3">M6</strain>
    </source>
</reference>
<sequence>MKKVLSFASIIIIIAVLLAACGGSDSGKTAETTAPEPVTNLSKPDMTKWHYNKEYDLYYQVGIAYCETPADEHYEQLAVFVPGAYMDAADNGDDTYTCKLNDSAQLSGYTALNAPVTMEIHTPGYAAAEALSEEFVSRNKAILENIAAITSRGMIYISPGCRGIREGAPAGVTDLKAAIRYLRYADDVIPGDMESIFVCGMSGGGAQAAILGASGDSALYAPYLEAIGAVQGVSDAVKGTMAWCPVTNLGTANAEYEWMMGCTHKDRSAEENAISDGLAKAYMQYVNRAGFKDANGKALTLTESAEGIAQAGSYYEHVKGVIETSLNHYLTDTNFGNSSAQEYIDSLNADQKWITYDKSTNTARITSVADFVKHCKTASDGMLAFDAPGSNILLFGCGDGKGAHFDSILADVLTGLNSEYAAEYNDDLKKTDPLGYSIKQRVNMYTPLYYLMESEDGYETAKVAPCWRIRSGIEQKTNALTTEINLALALDQYESVDSVDFETVWEQDHTEAERFGNSTENFTAWVDHCMKG</sequence>
<dbReference type="InterPro" id="IPR029058">
    <property type="entry name" value="AB_hydrolase_fold"/>
</dbReference>
<evidence type="ECO:0000313" key="3">
    <source>
        <dbReference type="EMBL" id="MBK6089099.1"/>
    </source>
</evidence>
<dbReference type="Gene3D" id="3.40.50.1820">
    <property type="entry name" value="alpha/beta hydrolase"/>
    <property type="match status" value="1"/>
</dbReference>
<gene>
    <name evidence="3" type="ORF">JKK62_10690</name>
</gene>
<dbReference type="RefSeq" id="WP_201427893.1">
    <property type="nucleotide sequence ID" value="NZ_JAEQMG010000114.1"/>
</dbReference>
<proteinExistence type="predicted"/>
<name>A0A935C242_9FIRM</name>
<dbReference type="Pfam" id="PF20434">
    <property type="entry name" value="BD-FAE"/>
    <property type="match status" value="1"/>
</dbReference>
<dbReference type="InterPro" id="IPR049492">
    <property type="entry name" value="BD-FAE-like_dom"/>
</dbReference>
<feature type="chain" id="PRO_5038647802" evidence="1">
    <location>
        <begin position="20"/>
        <end position="532"/>
    </location>
</feature>
<dbReference type="Proteomes" id="UP000633365">
    <property type="component" value="Unassembled WGS sequence"/>
</dbReference>
<protein>
    <submittedName>
        <fullName evidence="3">Tannase</fullName>
    </submittedName>
</protein>
<comment type="caution">
    <text evidence="3">The sequence shown here is derived from an EMBL/GenBank/DDBJ whole genome shotgun (WGS) entry which is preliminary data.</text>
</comment>
<evidence type="ECO:0000313" key="4">
    <source>
        <dbReference type="Proteomes" id="UP000633365"/>
    </source>
</evidence>
<feature type="signal peptide" evidence="1">
    <location>
        <begin position="1"/>
        <end position="19"/>
    </location>
</feature>
<evidence type="ECO:0000256" key="1">
    <source>
        <dbReference type="SAM" id="SignalP"/>
    </source>
</evidence>
<keyword evidence="1" id="KW-0732">Signal</keyword>
<organism evidence="3 4">
    <name type="scientific">Ruminococcus difficilis</name>
    <dbReference type="NCBI Taxonomy" id="2763069"/>
    <lineage>
        <taxon>Bacteria</taxon>
        <taxon>Bacillati</taxon>
        <taxon>Bacillota</taxon>
        <taxon>Clostridia</taxon>
        <taxon>Eubacteriales</taxon>
        <taxon>Oscillospiraceae</taxon>
        <taxon>Ruminococcus</taxon>
    </lineage>
</organism>
<dbReference type="EMBL" id="JAEQMG010000114">
    <property type="protein sequence ID" value="MBK6089099.1"/>
    <property type="molecule type" value="Genomic_DNA"/>
</dbReference>
<accession>A0A935C242</accession>